<feature type="region of interest" description="Disordered" evidence="1">
    <location>
        <begin position="35"/>
        <end position="64"/>
    </location>
</feature>
<sequence>MAYLLLFGVLAGIIALYVDRVRRASERNIKNLMRHVQESQQRETQRLSERTVRPYYREQSGGGT</sequence>
<name>A0A212JVZ8_9DELT</name>
<feature type="compositionally biased region" description="Basic and acidic residues" evidence="1">
    <location>
        <begin position="35"/>
        <end position="56"/>
    </location>
</feature>
<gene>
    <name evidence="2" type="ORF">KL86DPRO_20178</name>
</gene>
<reference evidence="2" key="1">
    <citation type="submission" date="2016-04" db="EMBL/GenBank/DDBJ databases">
        <authorList>
            <person name="Evans L.H."/>
            <person name="Alamgir A."/>
            <person name="Owens N."/>
            <person name="Weber N.D."/>
            <person name="Virtaneva K."/>
            <person name="Barbian K."/>
            <person name="Babar A."/>
            <person name="Rosenke K."/>
        </authorList>
    </citation>
    <scope>NUCLEOTIDE SEQUENCE</scope>
    <source>
        <strain evidence="2">86</strain>
    </source>
</reference>
<proteinExistence type="predicted"/>
<accession>A0A212JVZ8</accession>
<evidence type="ECO:0000256" key="1">
    <source>
        <dbReference type="SAM" id="MobiDB-lite"/>
    </source>
</evidence>
<dbReference type="EMBL" id="FLUQ01000002">
    <property type="protein sequence ID" value="SBW03644.1"/>
    <property type="molecule type" value="Genomic_DNA"/>
</dbReference>
<protein>
    <submittedName>
        <fullName evidence="2">Uncharacterized protein</fullName>
    </submittedName>
</protein>
<dbReference type="AlphaFoldDB" id="A0A212JVZ8"/>
<evidence type="ECO:0000313" key="2">
    <source>
        <dbReference type="EMBL" id="SBW03644.1"/>
    </source>
</evidence>
<organism evidence="2">
    <name type="scientific">uncultured delta proteobacterium</name>
    <dbReference type="NCBI Taxonomy" id="34034"/>
    <lineage>
        <taxon>Bacteria</taxon>
        <taxon>Deltaproteobacteria</taxon>
        <taxon>environmental samples</taxon>
    </lineage>
</organism>